<sequence length="395" mass="40225">MNGAERRATAGLATIFGMRMLGLFLIMPVFTLYADALGGSTPTLIGFAIGAYGLTQALLQIPMGVLSDRLGRRPVIIGGLVVFALGSAVAAMSGTIWGVIAGRALQGAGAIAAAVMALAADTTREQQRTKAMALIGISVGLAFMLALVIAPEAAAAMGLSGIFWLTGALALVALALLVWLVPVPTTRSHDRDIRAGTFGEVLRNPDLLRLDASVMVLHMIMTAQFVVLPVVIADVAGLAPADHWKMYVPVMAISALLMFPAIGVGEAKRIMHRLIAAAVVVLIVGEVALADAAAVGPWALAGALVVYFTAFNVLEASLPSLVTRFAPQAARGAALGVFSTSQFTGAFIGGVLGGAAYGRFGPTGVFIGGAVLAAVWLVLISGLSAPVTAGASQGA</sequence>
<feature type="transmembrane region" description="Helical" evidence="7">
    <location>
        <begin position="300"/>
        <end position="322"/>
    </location>
</feature>
<evidence type="ECO:0000256" key="4">
    <source>
        <dbReference type="ARBA" id="ARBA00022692"/>
    </source>
</evidence>
<gene>
    <name evidence="9" type="primary">yajR</name>
    <name evidence="9" type="ORF">KBTEX_02161</name>
</gene>
<keyword evidence="6 7" id="KW-0472">Membrane</keyword>
<feature type="transmembrane region" description="Helical" evidence="7">
    <location>
        <begin position="75"/>
        <end position="94"/>
    </location>
</feature>
<feature type="transmembrane region" description="Helical" evidence="7">
    <location>
        <begin position="45"/>
        <end position="63"/>
    </location>
</feature>
<evidence type="ECO:0000256" key="1">
    <source>
        <dbReference type="ARBA" id="ARBA00004651"/>
    </source>
</evidence>
<organism evidence="9">
    <name type="scientific">uncultured organism</name>
    <dbReference type="NCBI Taxonomy" id="155900"/>
    <lineage>
        <taxon>unclassified sequences</taxon>
        <taxon>environmental samples</taxon>
    </lineage>
</organism>
<feature type="transmembrane region" description="Helical" evidence="7">
    <location>
        <begin position="212"/>
        <end position="232"/>
    </location>
</feature>
<feature type="transmembrane region" description="Helical" evidence="7">
    <location>
        <begin position="12"/>
        <end position="33"/>
    </location>
</feature>
<proteinExistence type="predicted"/>
<keyword evidence="3" id="KW-1003">Cell membrane</keyword>
<feature type="transmembrane region" description="Helical" evidence="7">
    <location>
        <begin position="162"/>
        <end position="181"/>
    </location>
</feature>
<feature type="transmembrane region" description="Helical" evidence="7">
    <location>
        <begin position="244"/>
        <end position="262"/>
    </location>
</feature>
<dbReference type="EMBL" id="MN079112">
    <property type="protein sequence ID" value="QEA05835.1"/>
    <property type="molecule type" value="Genomic_DNA"/>
</dbReference>
<name>A0A5B8RG63_9ZZZZ</name>
<dbReference type="InterPro" id="IPR011701">
    <property type="entry name" value="MFS"/>
</dbReference>
<dbReference type="PANTHER" id="PTHR23517:SF2">
    <property type="entry name" value="MULTIDRUG RESISTANCE PROTEIN MDTH"/>
    <property type="match status" value="1"/>
</dbReference>
<feature type="transmembrane region" description="Helical" evidence="7">
    <location>
        <begin position="131"/>
        <end position="150"/>
    </location>
</feature>
<keyword evidence="5 7" id="KW-1133">Transmembrane helix</keyword>
<evidence type="ECO:0000256" key="6">
    <source>
        <dbReference type="ARBA" id="ARBA00023136"/>
    </source>
</evidence>
<protein>
    <submittedName>
        <fullName evidence="9">Inner membrane transport protein YajR</fullName>
    </submittedName>
</protein>
<dbReference type="Pfam" id="PF07690">
    <property type="entry name" value="MFS_1"/>
    <property type="match status" value="1"/>
</dbReference>
<evidence type="ECO:0000313" key="9">
    <source>
        <dbReference type="EMBL" id="QEA05835.1"/>
    </source>
</evidence>
<feature type="transmembrane region" description="Helical" evidence="7">
    <location>
        <begin position="363"/>
        <end position="383"/>
    </location>
</feature>
<feature type="transmembrane region" description="Helical" evidence="7">
    <location>
        <begin position="334"/>
        <end position="357"/>
    </location>
</feature>
<dbReference type="CDD" id="cd17472">
    <property type="entry name" value="MFS_YajR_like"/>
    <property type="match status" value="1"/>
</dbReference>
<comment type="subcellular location">
    <subcellularLocation>
        <location evidence="1">Cell membrane</location>
        <topology evidence="1">Multi-pass membrane protein</topology>
    </subcellularLocation>
</comment>
<keyword evidence="4 7" id="KW-0812">Transmembrane</keyword>
<feature type="domain" description="Major facilitator superfamily (MFS) profile" evidence="8">
    <location>
        <begin position="8"/>
        <end position="388"/>
    </location>
</feature>
<dbReference type="InterPro" id="IPR050171">
    <property type="entry name" value="MFS_Transporters"/>
</dbReference>
<evidence type="ECO:0000256" key="2">
    <source>
        <dbReference type="ARBA" id="ARBA00022448"/>
    </source>
</evidence>
<dbReference type="PROSITE" id="PS00216">
    <property type="entry name" value="SUGAR_TRANSPORT_1"/>
    <property type="match status" value="1"/>
</dbReference>
<keyword evidence="2" id="KW-0813">Transport</keyword>
<evidence type="ECO:0000259" key="8">
    <source>
        <dbReference type="PROSITE" id="PS50850"/>
    </source>
</evidence>
<reference evidence="9" key="1">
    <citation type="submission" date="2019-06" db="EMBL/GenBank/DDBJ databases">
        <authorList>
            <person name="Murdoch R.W."/>
            <person name="Fathepure B."/>
        </authorList>
    </citation>
    <scope>NUCLEOTIDE SEQUENCE</scope>
</reference>
<evidence type="ECO:0000256" key="5">
    <source>
        <dbReference type="ARBA" id="ARBA00022989"/>
    </source>
</evidence>
<evidence type="ECO:0000256" key="3">
    <source>
        <dbReference type="ARBA" id="ARBA00022475"/>
    </source>
</evidence>
<dbReference type="InterPro" id="IPR020846">
    <property type="entry name" value="MFS_dom"/>
</dbReference>
<evidence type="ECO:0000256" key="7">
    <source>
        <dbReference type="SAM" id="Phobius"/>
    </source>
</evidence>
<dbReference type="PANTHER" id="PTHR23517">
    <property type="entry name" value="RESISTANCE PROTEIN MDTM, PUTATIVE-RELATED-RELATED"/>
    <property type="match status" value="1"/>
</dbReference>
<dbReference type="GO" id="GO:0022857">
    <property type="term" value="F:transmembrane transporter activity"/>
    <property type="evidence" value="ECO:0007669"/>
    <property type="project" value="InterPro"/>
</dbReference>
<feature type="transmembrane region" description="Helical" evidence="7">
    <location>
        <begin position="274"/>
        <end position="294"/>
    </location>
</feature>
<dbReference type="InterPro" id="IPR005829">
    <property type="entry name" value="Sugar_transporter_CS"/>
</dbReference>
<dbReference type="InterPro" id="IPR036259">
    <property type="entry name" value="MFS_trans_sf"/>
</dbReference>
<dbReference type="PROSITE" id="PS50850">
    <property type="entry name" value="MFS"/>
    <property type="match status" value="1"/>
</dbReference>
<dbReference type="GO" id="GO:0005886">
    <property type="term" value="C:plasma membrane"/>
    <property type="evidence" value="ECO:0007669"/>
    <property type="project" value="UniProtKB-SubCell"/>
</dbReference>
<dbReference type="SUPFAM" id="SSF103473">
    <property type="entry name" value="MFS general substrate transporter"/>
    <property type="match status" value="1"/>
</dbReference>
<accession>A0A5B8RG63</accession>
<dbReference type="Gene3D" id="1.20.1250.20">
    <property type="entry name" value="MFS general substrate transporter like domains"/>
    <property type="match status" value="1"/>
</dbReference>
<dbReference type="AlphaFoldDB" id="A0A5B8RG63"/>
<feature type="transmembrane region" description="Helical" evidence="7">
    <location>
        <begin position="100"/>
        <end position="119"/>
    </location>
</feature>